<proteinExistence type="inferred from homology"/>
<organism evidence="5 6">
    <name type="scientific">Pseudonocardia thermophila</name>
    <dbReference type="NCBI Taxonomy" id="1848"/>
    <lineage>
        <taxon>Bacteria</taxon>
        <taxon>Bacillati</taxon>
        <taxon>Actinomycetota</taxon>
        <taxon>Actinomycetes</taxon>
        <taxon>Pseudonocardiales</taxon>
        <taxon>Pseudonocardiaceae</taxon>
        <taxon>Pseudonocardia</taxon>
    </lineage>
</organism>
<dbReference type="PANTHER" id="PTHR30576:SF0">
    <property type="entry name" value="UNDECAPRENYL-PHOSPHATE N-ACETYLGALACTOSAMINYL 1-PHOSPHATE TRANSFERASE-RELATED"/>
    <property type="match status" value="1"/>
</dbReference>
<keyword evidence="5" id="KW-0808">Transferase</keyword>
<feature type="transmembrane region" description="Helical" evidence="3">
    <location>
        <begin position="20"/>
        <end position="42"/>
    </location>
</feature>
<dbReference type="AlphaFoldDB" id="A0A1M6UJQ4"/>
<keyword evidence="3" id="KW-0812">Transmembrane</keyword>
<evidence type="ECO:0000256" key="3">
    <source>
        <dbReference type="SAM" id="Phobius"/>
    </source>
</evidence>
<dbReference type="STRING" id="1848.SAMN05443637_110121"/>
<evidence type="ECO:0000313" key="6">
    <source>
        <dbReference type="Proteomes" id="UP000184363"/>
    </source>
</evidence>
<dbReference type="EMBL" id="FRAP01000010">
    <property type="protein sequence ID" value="SHK69442.1"/>
    <property type="molecule type" value="Genomic_DNA"/>
</dbReference>
<feature type="region of interest" description="Disordered" evidence="2">
    <location>
        <begin position="202"/>
        <end position="301"/>
    </location>
</feature>
<name>A0A1M6UJQ4_PSETH</name>
<gene>
    <name evidence="5" type="ORF">SAMN05443637_110121</name>
</gene>
<accession>A0A1M6UJQ4</accession>
<sequence length="301" mass="32318">MRGAPGDRCRRAVKRGLDVVGALVGLVLVLPTLLALAVAVRIEGGPGVIFRQQRVGQHGRVFTLYKFRSLKPVGNEGDVRWNIDDDARLGPVGRFIRRTSLDELPQLVNVLKGDMSLVGPRPERPYFVEEFSATVPGYAQRHRVPVGLTGLAVVEGLRGDTSIEERARVDNLYADTWSLKLDLLILLRTVGAVVRTARGTRPRVAPTGTANCPARVGELPGPDHRVARTGAELRPAQPDSPPPRGDSPTCTGQLADPRGATRRSGPGNSPGRTGQLAGSHRATRGAGRENSPSWTGQLAVR</sequence>
<protein>
    <submittedName>
        <fullName evidence="5">Sugar transferase involved in LPS biosynthesis (Colanic, teichoic acid)</fullName>
    </submittedName>
</protein>
<keyword evidence="6" id="KW-1185">Reference proteome</keyword>
<dbReference type="PANTHER" id="PTHR30576">
    <property type="entry name" value="COLANIC BIOSYNTHESIS UDP-GLUCOSE LIPID CARRIER TRANSFERASE"/>
    <property type="match status" value="1"/>
</dbReference>
<keyword evidence="3" id="KW-0472">Membrane</keyword>
<dbReference type="InterPro" id="IPR003362">
    <property type="entry name" value="Bact_transf"/>
</dbReference>
<evidence type="ECO:0000313" key="5">
    <source>
        <dbReference type="EMBL" id="SHK69442.1"/>
    </source>
</evidence>
<feature type="domain" description="Bacterial sugar transferase" evidence="4">
    <location>
        <begin position="14"/>
        <end position="194"/>
    </location>
</feature>
<evidence type="ECO:0000256" key="2">
    <source>
        <dbReference type="SAM" id="MobiDB-lite"/>
    </source>
</evidence>
<evidence type="ECO:0000256" key="1">
    <source>
        <dbReference type="ARBA" id="ARBA00006464"/>
    </source>
</evidence>
<reference evidence="5 6" key="1">
    <citation type="submission" date="2016-11" db="EMBL/GenBank/DDBJ databases">
        <authorList>
            <person name="Jaros S."/>
            <person name="Januszkiewicz K."/>
            <person name="Wedrychowicz H."/>
        </authorList>
    </citation>
    <scope>NUCLEOTIDE SEQUENCE [LARGE SCALE GENOMIC DNA]</scope>
    <source>
        <strain evidence="5 6">DSM 43832</strain>
    </source>
</reference>
<dbReference type="Proteomes" id="UP000184363">
    <property type="component" value="Unassembled WGS sequence"/>
</dbReference>
<feature type="compositionally biased region" description="Polar residues" evidence="2">
    <location>
        <begin position="290"/>
        <end position="301"/>
    </location>
</feature>
<dbReference type="Pfam" id="PF02397">
    <property type="entry name" value="Bac_transf"/>
    <property type="match status" value="1"/>
</dbReference>
<dbReference type="GO" id="GO:0016780">
    <property type="term" value="F:phosphotransferase activity, for other substituted phosphate groups"/>
    <property type="evidence" value="ECO:0007669"/>
    <property type="project" value="TreeGrafter"/>
</dbReference>
<evidence type="ECO:0000259" key="4">
    <source>
        <dbReference type="Pfam" id="PF02397"/>
    </source>
</evidence>
<comment type="similarity">
    <text evidence="1">Belongs to the bacterial sugar transferase family.</text>
</comment>
<keyword evidence="3" id="KW-1133">Transmembrane helix</keyword>